<feature type="domain" description="C3H1-type" evidence="11">
    <location>
        <begin position="117"/>
        <end position="146"/>
    </location>
</feature>
<comment type="similarity">
    <text evidence="8">Belongs to the protein kinase superfamily. PAN3 family.</text>
</comment>
<proteinExistence type="inferred from homology"/>
<name>A0A8H4IH54_9PEZI</name>
<comment type="function">
    <text evidence="8">Regulatory subunit of the poly(A)-nuclease (PAN) deadenylation complex, one of two cytoplasmic mRNA deadenylases involved in mRNA turnover. PAN specifically shortens poly(A) tails of RNA and the activity is stimulated by poly(A)-binding protein PAB1. PAN deadenylation is followed by rapid degradation of the shortened mRNA tails by the CCR4-NOT complex. Deadenylated mRNAs are then degraded by two alternative mechanisms, namely exosome-mediated 3'-5' exonucleolytic degradation, or deadenlyation-dependent mRNA decaping and subsequent 5'-3' exonucleolytic degradation by XRN1. May also be involved in post-transcriptional maturation of mRNA poly(A) tails. PAN3 acts as a positive regulator for PAN activity, recruiting the catalytic subunit PAN2 to mRNA via its interaction with RNA and with PAB1.</text>
</comment>
<keyword evidence="3 8" id="KW-0507">mRNA processing</keyword>
<keyword evidence="4 8" id="KW-0547">Nucleotide-binding</keyword>
<comment type="subcellular location">
    <subcellularLocation>
        <location evidence="1 8">Cytoplasm</location>
    </subcellularLocation>
</comment>
<evidence type="ECO:0000256" key="8">
    <source>
        <dbReference type="HAMAP-Rule" id="MF_03181"/>
    </source>
</evidence>
<dbReference type="GO" id="GO:0008143">
    <property type="term" value="F:poly(A) binding"/>
    <property type="evidence" value="ECO:0007669"/>
    <property type="project" value="TreeGrafter"/>
</dbReference>
<dbReference type="SMART" id="SM00220">
    <property type="entry name" value="S_TKc"/>
    <property type="match status" value="1"/>
</dbReference>
<dbReference type="EMBL" id="WWBZ02000040">
    <property type="protein sequence ID" value="KAF4305548.1"/>
    <property type="molecule type" value="Genomic_DNA"/>
</dbReference>
<dbReference type="GO" id="GO:0000932">
    <property type="term" value="C:P-body"/>
    <property type="evidence" value="ECO:0007669"/>
    <property type="project" value="TreeGrafter"/>
</dbReference>
<comment type="domain">
    <text evidence="8">The N-terminal zinc finger binds to poly(A) RNA.</text>
</comment>
<feature type="region of interest" description="Knob domain" evidence="8">
    <location>
        <begin position="647"/>
        <end position="742"/>
    </location>
</feature>
<evidence type="ECO:0000256" key="10">
    <source>
        <dbReference type="SAM" id="MobiDB-lite"/>
    </source>
</evidence>
<evidence type="ECO:0000259" key="11">
    <source>
        <dbReference type="PROSITE" id="PS50103"/>
    </source>
</evidence>
<dbReference type="Gene3D" id="1.10.510.10">
    <property type="entry name" value="Transferase(Phosphotransferase) domain 1"/>
    <property type="match status" value="1"/>
</dbReference>
<dbReference type="InterPro" id="IPR000571">
    <property type="entry name" value="Znf_CCCH"/>
</dbReference>
<dbReference type="InterPro" id="IPR030844">
    <property type="entry name" value="PAN3"/>
</dbReference>
<evidence type="ECO:0000256" key="2">
    <source>
        <dbReference type="ARBA" id="ARBA00022490"/>
    </source>
</evidence>
<sequence>MKIRGASGPGVCSLDAAERQAAGSCMTQAEGGDQGGSRSFRSERPFGAGAGGSGAGAGAGAGLLWHQRTFAHPRVTAAGQSLRRDPTKDVVLLRSSTTPSPNLPAAAADRAAPDYNPKSNILCRNVTIYGHCRHEHNGCVFQHDPSKIAGAQAENAKKRFNVDSPSFTPLQPSTNGVTSSPRQTTISPKAANAAVFTPKSAVKASLAVHAKEPTPEWHGHDFQEFVPQGYDVQGDSAVQAAALNPYETFAASSAMGGMSPANHPAQLNPYTQDAAAMGGAAFFQNTAGFTQPIQYHLYAPMGPHSENLLAYQKTTHDFFIPDHLREDLQRKSEATRQILPNSSLPSAVDHFHSLVPLDTNNQKNASLFGHPTWVYKAVSSKDGLTYTLRRLEGYRLTSEQAIFSVRPWKRIDNGSIVAIHDAFTTRAFGDSSLIFVTDYHPLSKTLSEQHLNVSPRGYHNRANPHTIPEAVIWGYIVQIASALRAIHSNNLAARLIHPSKVLVTSKNRIRLNSCAILDLLHFDNIRPMQELQQEDFQQLGRLIITIASNNSINPVNVQKALDILSRSYSKDLIDCVSWLLSPPPAAQAIQTPGVPLKDITTFIRSISDKMTILLDNTFHAEDTLTSNLGRELENGRLVRLMAKLNFINERPEFENNPQWAETGERYYLKLFRDYVFHQVDGSGHPVVDLGHVINCLNKLDVGSDEKVSLVSRDEQNVLVVSYREVKRGVEQTFNELIKPKRR</sequence>
<dbReference type="GO" id="GO:0006397">
    <property type="term" value="P:mRNA processing"/>
    <property type="evidence" value="ECO:0007669"/>
    <property type="project" value="UniProtKB-KW"/>
</dbReference>
<dbReference type="Pfam" id="PF18101">
    <property type="entry name" value="Pan3_CK"/>
    <property type="match status" value="1"/>
</dbReference>
<comment type="caution">
    <text evidence="8">Lacks conserved residue(s) required for the propagation of feature annotation.</text>
</comment>
<accession>A0A8H4IH54</accession>
<protein>
    <recommendedName>
        <fullName evidence="8">PAN2-PAN3 deadenylation complex subunit PAN3</fullName>
    </recommendedName>
    <alternativeName>
        <fullName evidence="8">PAB1P-dependent poly(A)-specific ribonuclease</fullName>
    </alternativeName>
    <alternativeName>
        <fullName evidence="8">Poly(A)-nuclease deadenylation complex subunit 3</fullName>
        <shortName evidence="8">PAN deadenylation complex subunit 3</shortName>
    </alternativeName>
</protein>
<dbReference type="PROSITE" id="PS50103">
    <property type="entry name" value="ZF_C3H1"/>
    <property type="match status" value="1"/>
</dbReference>
<dbReference type="Gene3D" id="6.10.250.3160">
    <property type="match status" value="1"/>
</dbReference>
<dbReference type="PANTHER" id="PTHR12272:SF11">
    <property type="entry name" value="PAN2-PAN3 DEADENYLATION COMPLEX SUBUNIT PAN3"/>
    <property type="match status" value="1"/>
</dbReference>
<feature type="zinc finger region" description="C3H1-type" evidence="9">
    <location>
        <begin position="117"/>
        <end position="146"/>
    </location>
</feature>
<keyword evidence="5 9" id="KW-0863">Zinc-finger</keyword>
<dbReference type="AlphaFoldDB" id="A0A8H4IH54"/>
<feature type="coiled-coil region" evidence="8">
    <location>
        <begin position="608"/>
        <end position="646"/>
    </location>
</feature>
<dbReference type="Pfam" id="PF25586">
    <property type="entry name" value="zf-CCCH_PAN3"/>
    <property type="match status" value="1"/>
</dbReference>
<dbReference type="Gene3D" id="1.20.5.5160">
    <property type="match status" value="1"/>
</dbReference>
<feature type="binding site" evidence="8">
    <location>
        <begin position="499"/>
        <end position="500"/>
    </location>
    <ligand>
        <name>ATP</name>
        <dbReference type="ChEBI" id="CHEBI:30616"/>
    </ligand>
</feature>
<feature type="binding site" evidence="8">
    <location>
        <position position="389"/>
    </location>
    <ligand>
        <name>ATP</name>
        <dbReference type="ChEBI" id="CHEBI:30616"/>
    </ligand>
</feature>
<dbReference type="PANTHER" id="PTHR12272">
    <property type="entry name" value="DEADENYLATION COMPLEX SUBUNIT PAN3"/>
    <property type="match status" value="1"/>
</dbReference>
<dbReference type="InterPro" id="IPR041332">
    <property type="entry name" value="Pan3_CK"/>
</dbReference>
<keyword evidence="9" id="KW-0479">Metal-binding</keyword>
<keyword evidence="7 8" id="KW-0175">Coiled coil</keyword>
<evidence type="ECO:0000256" key="7">
    <source>
        <dbReference type="ARBA" id="ARBA00023054"/>
    </source>
</evidence>
<evidence type="ECO:0000256" key="4">
    <source>
        <dbReference type="ARBA" id="ARBA00022741"/>
    </source>
</evidence>
<keyword evidence="2 8" id="KW-0963">Cytoplasm</keyword>
<organism evidence="12 14">
    <name type="scientific">Botryosphaeria dothidea</name>
    <dbReference type="NCBI Taxonomy" id="55169"/>
    <lineage>
        <taxon>Eukaryota</taxon>
        <taxon>Fungi</taxon>
        <taxon>Dikarya</taxon>
        <taxon>Ascomycota</taxon>
        <taxon>Pezizomycotina</taxon>
        <taxon>Dothideomycetes</taxon>
        <taxon>Dothideomycetes incertae sedis</taxon>
        <taxon>Botryosphaeriales</taxon>
        <taxon>Botryosphaeriaceae</taxon>
        <taxon>Botryosphaeria</taxon>
    </lineage>
</organism>
<feature type="region of interest" description="Disordered" evidence="10">
    <location>
        <begin position="162"/>
        <end position="184"/>
    </location>
</feature>
<dbReference type="SUPFAM" id="SSF56112">
    <property type="entry name" value="Protein kinase-like (PK-like)"/>
    <property type="match status" value="1"/>
</dbReference>
<dbReference type="InterPro" id="IPR011009">
    <property type="entry name" value="Kinase-like_dom_sf"/>
</dbReference>
<evidence type="ECO:0000256" key="6">
    <source>
        <dbReference type="ARBA" id="ARBA00022840"/>
    </source>
</evidence>
<evidence type="ECO:0000256" key="1">
    <source>
        <dbReference type="ARBA" id="ARBA00004496"/>
    </source>
</evidence>
<dbReference type="Proteomes" id="UP000572817">
    <property type="component" value="Unassembled WGS sequence"/>
</dbReference>
<keyword evidence="6 8" id="KW-0067">ATP-binding</keyword>
<evidence type="ECO:0000256" key="3">
    <source>
        <dbReference type="ARBA" id="ARBA00022664"/>
    </source>
</evidence>
<dbReference type="GO" id="GO:0004672">
    <property type="term" value="F:protein kinase activity"/>
    <property type="evidence" value="ECO:0007669"/>
    <property type="project" value="InterPro"/>
</dbReference>
<evidence type="ECO:0000256" key="5">
    <source>
        <dbReference type="ARBA" id="ARBA00022771"/>
    </source>
</evidence>
<comment type="subunit">
    <text evidence="8">Homodimer. Forms a heterotrimer with a catalytic subunit PAN2 to form the poly(A)-nuclease (PAN) deadenylation complex. Interacts (via PAM-2 motif) with poly(A)-binding protein PAB1 (via PABC domain), conferring substrate specificity of the enzyme complex.</text>
</comment>
<dbReference type="HAMAP" id="MF_03181">
    <property type="entry name" value="PAN3"/>
    <property type="match status" value="1"/>
</dbReference>
<dbReference type="GO" id="GO:0031251">
    <property type="term" value="C:PAN complex"/>
    <property type="evidence" value="ECO:0007669"/>
    <property type="project" value="UniProtKB-UniRule"/>
</dbReference>
<dbReference type="GO" id="GO:0008270">
    <property type="term" value="F:zinc ion binding"/>
    <property type="evidence" value="ECO:0007669"/>
    <property type="project" value="UniProtKB-KW"/>
</dbReference>
<keyword evidence="9" id="KW-0862">Zinc</keyword>
<comment type="domain">
    <text evidence="8">Contains a pseudokinase domain. The protein kinase domain is predicted to be catalytically inactive because some of the residues important for catalytic activity are substituted and it lacks the equivalent of the binding site for a peptide substrate. However, it has retained an ATP-binding site and ATP-binding is required for mRNA degradation, stimulating the activity of the PAN2 nuclease in vitro. The nucleotide-binding site is juxtaposed to the RNase active site of PAN2 in the complex and may actually bind nucleosides of a poly(A) RNA rather than ATP, feeding the poly(A)-tail to the active site of the deadenylase and thus increasing the efficiency with which this distributive enzyme degrades oligo(A) RNAs.</text>
</comment>
<comment type="domain">
    <text evidence="8">The pseudokinase domain, the coiled-coil (CC), and C-terminal knob domain (CK) form a structural unit (PKC) that forms an extensive high-affinity interaction surface for PAN2.</text>
</comment>
<evidence type="ECO:0000313" key="14">
    <source>
        <dbReference type="Proteomes" id="UP000572817"/>
    </source>
</evidence>
<dbReference type="FunFam" id="1.10.287.3700:FF:000001">
    <property type="entry name" value="PAN2-PAN3 deadenylation complex subunit PAN3"/>
    <property type="match status" value="1"/>
</dbReference>
<feature type="compositionally biased region" description="Polar residues" evidence="10">
    <location>
        <begin position="163"/>
        <end position="184"/>
    </location>
</feature>
<feature type="region of interest" description="Disordered" evidence="10">
    <location>
        <begin position="23"/>
        <end position="53"/>
    </location>
</feature>
<evidence type="ECO:0000313" key="12">
    <source>
        <dbReference type="EMBL" id="KAF4301082.1"/>
    </source>
</evidence>
<dbReference type="InterPro" id="IPR000719">
    <property type="entry name" value="Prot_kinase_dom"/>
</dbReference>
<dbReference type="OrthoDB" id="204958at2759"/>
<dbReference type="GO" id="GO:0005524">
    <property type="term" value="F:ATP binding"/>
    <property type="evidence" value="ECO:0007669"/>
    <property type="project" value="UniProtKB-UniRule"/>
</dbReference>
<feature type="binding site" evidence="8">
    <location>
        <begin position="438"/>
        <end position="445"/>
    </location>
    <ligand>
        <name>ATP</name>
        <dbReference type="ChEBI" id="CHEBI:30616"/>
    </ligand>
</feature>
<comment type="caution">
    <text evidence="12">The sequence shown here is derived from an EMBL/GenBank/DDBJ whole genome shotgun (WGS) entry which is preliminary data.</text>
</comment>
<dbReference type="EMBL" id="WWBZ02000082">
    <property type="protein sequence ID" value="KAF4301082.1"/>
    <property type="molecule type" value="Genomic_DNA"/>
</dbReference>
<evidence type="ECO:0000256" key="9">
    <source>
        <dbReference type="PROSITE-ProRule" id="PRU00723"/>
    </source>
</evidence>
<evidence type="ECO:0000313" key="13">
    <source>
        <dbReference type="EMBL" id="KAF4305548.1"/>
    </source>
</evidence>
<dbReference type="GO" id="GO:0000289">
    <property type="term" value="P:nuclear-transcribed mRNA poly(A) tail shortening"/>
    <property type="evidence" value="ECO:0007669"/>
    <property type="project" value="UniProtKB-UniRule"/>
</dbReference>
<keyword evidence="14" id="KW-1185">Reference proteome</keyword>
<dbReference type="Gene3D" id="1.10.287.3700">
    <property type="match status" value="1"/>
</dbReference>
<gene>
    <name evidence="8" type="primary">PAN3</name>
    <name evidence="13" type="ORF">GTA08_BOTSDO07175</name>
    <name evidence="12" type="ORF">GTA08_BOTSDO11370</name>
</gene>
<reference evidence="12 14" key="1">
    <citation type="submission" date="2020-04" db="EMBL/GenBank/DDBJ databases">
        <title>Genome Assembly and Annotation of Botryosphaeria dothidea sdau 11-99, a Latent Pathogen of Apple Fruit Ring Rot in China.</title>
        <authorList>
            <person name="Yu C."/>
            <person name="Diao Y."/>
            <person name="Lu Q."/>
            <person name="Zhao J."/>
            <person name="Cui S."/>
            <person name="Peng C."/>
            <person name="He B."/>
            <person name="Liu H."/>
        </authorList>
    </citation>
    <scope>NUCLEOTIDE SEQUENCE [LARGE SCALE GENOMIC DNA]</scope>
    <source>
        <strain evidence="14">sdau11-99</strain>
        <strain evidence="12">Sdau11-99</strain>
    </source>
</reference>